<keyword evidence="4" id="KW-0479">Metal-binding</keyword>
<evidence type="ECO:0000256" key="5">
    <source>
        <dbReference type="ARBA" id="ARBA00022801"/>
    </source>
</evidence>
<feature type="domain" description="Peptidase M16 middle/third" evidence="10">
    <location>
        <begin position="356"/>
        <end position="640"/>
    </location>
</feature>
<keyword evidence="5" id="KW-0378">Hydrolase</keyword>
<dbReference type="InterPro" id="IPR054734">
    <property type="entry name" value="PqqF-like_C_4"/>
</dbReference>
<evidence type="ECO:0000259" key="9">
    <source>
        <dbReference type="Pfam" id="PF05193"/>
    </source>
</evidence>
<feature type="domain" description="Peptidase M16 C-terminal" evidence="9">
    <location>
        <begin position="181"/>
        <end position="342"/>
    </location>
</feature>
<dbReference type="FunFam" id="3.30.830.10:FF:000012">
    <property type="entry name" value="Protease 3"/>
    <property type="match status" value="1"/>
</dbReference>
<evidence type="ECO:0000259" key="8">
    <source>
        <dbReference type="Pfam" id="PF00675"/>
    </source>
</evidence>
<keyword evidence="7" id="KW-0482">Metalloprotease</keyword>
<reference evidence="12" key="1">
    <citation type="journal article" date="2020" name="Nature">
        <title>Giant virus diversity and host interactions through global metagenomics.</title>
        <authorList>
            <person name="Schulz F."/>
            <person name="Roux S."/>
            <person name="Paez-Espino D."/>
            <person name="Jungbluth S."/>
            <person name="Walsh D.A."/>
            <person name="Denef V.J."/>
            <person name="McMahon K.D."/>
            <person name="Konstantinidis K.T."/>
            <person name="Eloe-Fadrosh E.A."/>
            <person name="Kyrpides N.C."/>
            <person name="Woyke T."/>
        </authorList>
    </citation>
    <scope>NUCLEOTIDE SEQUENCE</scope>
    <source>
        <strain evidence="12">GVMAG-M-3300024302-11</strain>
    </source>
</reference>
<dbReference type="Pfam" id="PF16187">
    <property type="entry name" value="Peptidase_M16_M"/>
    <property type="match status" value="1"/>
</dbReference>
<dbReference type="AlphaFoldDB" id="A0A6C0IXM0"/>
<accession>A0A6C0IXM0</accession>
<dbReference type="PANTHER" id="PTHR43690:SF18">
    <property type="entry name" value="INSULIN-DEGRADING ENZYME-RELATED"/>
    <property type="match status" value="1"/>
</dbReference>
<dbReference type="InterPro" id="IPR001431">
    <property type="entry name" value="Pept_M16_Zn_BS"/>
</dbReference>
<evidence type="ECO:0000256" key="3">
    <source>
        <dbReference type="ARBA" id="ARBA00022670"/>
    </source>
</evidence>
<dbReference type="Pfam" id="PF05193">
    <property type="entry name" value="Peptidase_M16_C"/>
    <property type="match status" value="1"/>
</dbReference>
<dbReference type="GO" id="GO:0046872">
    <property type="term" value="F:metal ion binding"/>
    <property type="evidence" value="ECO:0007669"/>
    <property type="project" value="UniProtKB-KW"/>
</dbReference>
<evidence type="ECO:0008006" key="13">
    <source>
        <dbReference type="Google" id="ProtNLM"/>
    </source>
</evidence>
<dbReference type="GO" id="GO:0005739">
    <property type="term" value="C:mitochondrion"/>
    <property type="evidence" value="ECO:0007669"/>
    <property type="project" value="TreeGrafter"/>
</dbReference>
<protein>
    <recommendedName>
        <fullName evidence="13">Peptidase M16 N-terminal domain-containing protein</fullName>
    </recommendedName>
</protein>
<dbReference type="EMBL" id="MN740254">
    <property type="protein sequence ID" value="QHT96223.1"/>
    <property type="molecule type" value="Genomic_DNA"/>
</dbReference>
<evidence type="ECO:0000256" key="2">
    <source>
        <dbReference type="ARBA" id="ARBA00007261"/>
    </source>
</evidence>
<proteinExistence type="inferred from homology"/>
<dbReference type="InterPro" id="IPR032632">
    <property type="entry name" value="Peptidase_M16_M"/>
</dbReference>
<dbReference type="InterPro" id="IPR050626">
    <property type="entry name" value="Peptidase_M16"/>
</dbReference>
<evidence type="ECO:0000256" key="6">
    <source>
        <dbReference type="ARBA" id="ARBA00022833"/>
    </source>
</evidence>
<dbReference type="GO" id="GO:0005829">
    <property type="term" value="C:cytosol"/>
    <property type="evidence" value="ECO:0007669"/>
    <property type="project" value="TreeGrafter"/>
</dbReference>
<dbReference type="InterPro" id="IPR011765">
    <property type="entry name" value="Pept_M16_N"/>
</dbReference>
<dbReference type="Pfam" id="PF22456">
    <property type="entry name" value="PqqF-like_C_4"/>
    <property type="match status" value="1"/>
</dbReference>
<evidence type="ECO:0000259" key="11">
    <source>
        <dbReference type="Pfam" id="PF22456"/>
    </source>
</evidence>
<dbReference type="InterPro" id="IPR007863">
    <property type="entry name" value="Peptidase_M16_C"/>
</dbReference>
<feature type="domain" description="Coenzyme PQQ synthesis protein F-like C-terminal lobe" evidence="11">
    <location>
        <begin position="745"/>
        <end position="827"/>
    </location>
</feature>
<sequence length="886" mass="103637">MEIIVPKNESRLFTGNTLNNGIKFINVNDKELDKSHVMVSVNIGSISDPVEFQGLSHFLEHMLFLGSKKYPGENQFETFLNENGGYSNAYTSTFETVYFFTIFNDKLEEAIDMFSRFFIDPLFDEGSVNREINAIQSEHDKNIQQDNWRMQHFYGLISKKDSMLNKFGTGDLSSLQKDGLRKRMIAYYKQYYVSSNINVVTVSKIANSTVKKYIEKSFSNIPTKIEPKIKINKPFFELQGKDYFLKSVSKDHSMIYLWEIPDHSNYLKTHSNYIISHVISSDVEGSLKSFLIKKGLVKNVYSYIMDEGLFILNVRLSKLDNWREVDSYVRYFMNDLKNNNWSKISEYYQKKDKLLFDYSSKDESNDLGLKLVTNLINYPVERTLIGTDVIEKIDVKQIKSLFTDYLTFDKANVILSSDTDVKNLGAFVKHESEQTEPYYNLKYNSIKIDTSPEKQFDYKITSDNPFLSTTPKLIKNLDENLEPTKHTVGSNKVWFGNISKFKETTISSELIFTNSEFVFELSTYINTLLLLKYINKKISEDFSLASEIGFDTHMSINTTSSIVAIYISGHNDNYNKYFNLINEYIKNFDYKDEDLVMLQMLIDSTKDNYLNIMKSNPWNYSSYIEDLDTNKKAYKINDVLRYLESLDIHSFTKKISETKNRILYQSKFTTFIYGNTLFSDLFDSKENLNILFPSIEKPRNTIKLLGNIDVVHPNKDEKDNYVQYTHYIGKFNPKDNLLLLILSIALGQDFYDELRTKQQFGYLVSSSQSKHQEDYYFKQKIQSSKSISDIDKAILLFNTQFLDNLSEKQFIKYVASAKNMLEERETTSFDLFRKYLVEISDNTYTFDRKQLLLNKLKDISFDKFKKYYVDKILNGETTKVYIRKPN</sequence>
<organism evidence="12">
    <name type="scientific">viral metagenome</name>
    <dbReference type="NCBI Taxonomy" id="1070528"/>
    <lineage>
        <taxon>unclassified sequences</taxon>
        <taxon>metagenomes</taxon>
        <taxon>organismal metagenomes</taxon>
    </lineage>
</organism>
<keyword evidence="3" id="KW-0645">Protease</keyword>
<dbReference type="PANTHER" id="PTHR43690">
    <property type="entry name" value="NARDILYSIN"/>
    <property type="match status" value="1"/>
</dbReference>
<name>A0A6C0IXM0_9ZZZZ</name>
<dbReference type="GO" id="GO:0051603">
    <property type="term" value="P:proteolysis involved in protein catabolic process"/>
    <property type="evidence" value="ECO:0007669"/>
    <property type="project" value="TreeGrafter"/>
</dbReference>
<dbReference type="SUPFAM" id="SSF63411">
    <property type="entry name" value="LuxS/MPP-like metallohydrolase"/>
    <property type="match status" value="4"/>
</dbReference>
<comment type="cofactor">
    <cofactor evidence="1">
        <name>Zn(2+)</name>
        <dbReference type="ChEBI" id="CHEBI:29105"/>
    </cofactor>
</comment>
<dbReference type="PROSITE" id="PS00143">
    <property type="entry name" value="INSULINASE"/>
    <property type="match status" value="1"/>
</dbReference>
<feature type="domain" description="Peptidase M16 N-terminal" evidence="8">
    <location>
        <begin position="27"/>
        <end position="152"/>
    </location>
</feature>
<keyword evidence="6" id="KW-0862">Zinc</keyword>
<evidence type="ECO:0000259" key="10">
    <source>
        <dbReference type="Pfam" id="PF16187"/>
    </source>
</evidence>
<dbReference type="InterPro" id="IPR011249">
    <property type="entry name" value="Metalloenz_LuxS/M16"/>
</dbReference>
<evidence type="ECO:0000256" key="4">
    <source>
        <dbReference type="ARBA" id="ARBA00022723"/>
    </source>
</evidence>
<dbReference type="Pfam" id="PF00675">
    <property type="entry name" value="Peptidase_M16"/>
    <property type="match status" value="1"/>
</dbReference>
<evidence type="ECO:0000256" key="1">
    <source>
        <dbReference type="ARBA" id="ARBA00001947"/>
    </source>
</evidence>
<dbReference type="GO" id="GO:0004222">
    <property type="term" value="F:metalloendopeptidase activity"/>
    <property type="evidence" value="ECO:0007669"/>
    <property type="project" value="InterPro"/>
</dbReference>
<dbReference type="GO" id="GO:0043171">
    <property type="term" value="P:peptide catabolic process"/>
    <property type="evidence" value="ECO:0007669"/>
    <property type="project" value="TreeGrafter"/>
</dbReference>
<evidence type="ECO:0000256" key="7">
    <source>
        <dbReference type="ARBA" id="ARBA00023049"/>
    </source>
</evidence>
<evidence type="ECO:0000313" key="12">
    <source>
        <dbReference type="EMBL" id="QHT96223.1"/>
    </source>
</evidence>
<comment type="similarity">
    <text evidence="2">Belongs to the peptidase M16 family.</text>
</comment>
<dbReference type="Gene3D" id="3.30.830.10">
    <property type="entry name" value="Metalloenzyme, LuxS/M16 peptidase-like"/>
    <property type="match status" value="4"/>
</dbReference>